<gene>
    <name evidence="1" type="ORF">GALL_256410</name>
</gene>
<dbReference type="EMBL" id="MLJW01000232">
    <property type="protein sequence ID" value="OIQ92420.1"/>
    <property type="molecule type" value="Genomic_DNA"/>
</dbReference>
<accession>A0A1J5RJY9</accession>
<name>A0A1J5RJY9_9ZZZZ</name>
<evidence type="ECO:0000313" key="1">
    <source>
        <dbReference type="EMBL" id="OIQ92420.1"/>
    </source>
</evidence>
<protein>
    <submittedName>
        <fullName evidence="1">Uncharacterized protein</fullName>
    </submittedName>
</protein>
<sequence>MSAMEIPDIKYTLSEDGNLLNIQQGYMEPVYIQLHKIHIKHLAEVMKISVDEDKTSPMLVDYLEQINEQATSLFELLESIPNSHPRDLESDDLIMARKLMITANKALGYWGAN</sequence>
<dbReference type="AlphaFoldDB" id="A0A1J5RJY9"/>
<organism evidence="1">
    <name type="scientific">mine drainage metagenome</name>
    <dbReference type="NCBI Taxonomy" id="410659"/>
    <lineage>
        <taxon>unclassified sequences</taxon>
        <taxon>metagenomes</taxon>
        <taxon>ecological metagenomes</taxon>
    </lineage>
</organism>
<reference evidence="1" key="1">
    <citation type="submission" date="2016-10" db="EMBL/GenBank/DDBJ databases">
        <title>Sequence of Gallionella enrichment culture.</title>
        <authorList>
            <person name="Poehlein A."/>
            <person name="Muehling M."/>
            <person name="Daniel R."/>
        </authorList>
    </citation>
    <scope>NUCLEOTIDE SEQUENCE</scope>
</reference>
<proteinExistence type="predicted"/>
<comment type="caution">
    <text evidence="1">The sequence shown here is derived from an EMBL/GenBank/DDBJ whole genome shotgun (WGS) entry which is preliminary data.</text>
</comment>